<dbReference type="Gene3D" id="6.10.340.10">
    <property type="match status" value="1"/>
</dbReference>
<dbReference type="SMART" id="SM00387">
    <property type="entry name" value="HATPase_c"/>
    <property type="match status" value="1"/>
</dbReference>
<dbReference type="PANTHER" id="PTHR45528:SF1">
    <property type="entry name" value="SENSOR HISTIDINE KINASE CPXA"/>
    <property type="match status" value="1"/>
</dbReference>
<dbReference type="PANTHER" id="PTHR45528">
    <property type="entry name" value="SENSOR HISTIDINE KINASE CPXA"/>
    <property type="match status" value="1"/>
</dbReference>
<dbReference type="InterPro" id="IPR004358">
    <property type="entry name" value="Sig_transdc_His_kin-like_C"/>
</dbReference>
<evidence type="ECO:0000256" key="6">
    <source>
        <dbReference type="ARBA" id="ARBA00022679"/>
    </source>
</evidence>
<evidence type="ECO:0000256" key="3">
    <source>
        <dbReference type="ARBA" id="ARBA00012438"/>
    </source>
</evidence>
<dbReference type="InterPro" id="IPR005467">
    <property type="entry name" value="His_kinase_dom"/>
</dbReference>
<keyword evidence="8" id="KW-0547">Nucleotide-binding</keyword>
<evidence type="ECO:0000256" key="4">
    <source>
        <dbReference type="ARBA" id="ARBA00022475"/>
    </source>
</evidence>
<keyword evidence="7 14" id="KW-0812">Transmembrane</keyword>
<evidence type="ECO:0000256" key="12">
    <source>
        <dbReference type="ARBA" id="ARBA00023012"/>
    </source>
</evidence>
<dbReference type="CDD" id="cd00075">
    <property type="entry name" value="HATPase"/>
    <property type="match status" value="1"/>
</dbReference>
<dbReference type="GO" id="GO:0000155">
    <property type="term" value="F:phosphorelay sensor kinase activity"/>
    <property type="evidence" value="ECO:0007669"/>
    <property type="project" value="InterPro"/>
</dbReference>
<feature type="domain" description="HAMP" evidence="16">
    <location>
        <begin position="206"/>
        <end position="258"/>
    </location>
</feature>
<keyword evidence="5" id="KW-0597">Phosphoprotein</keyword>
<feature type="transmembrane region" description="Helical" evidence="14">
    <location>
        <begin position="12"/>
        <end position="33"/>
    </location>
</feature>
<comment type="subcellular location">
    <subcellularLocation>
        <location evidence="2">Cell membrane</location>
        <topology evidence="2">Multi-pass membrane protein</topology>
    </subcellularLocation>
</comment>
<evidence type="ECO:0000256" key="14">
    <source>
        <dbReference type="SAM" id="Phobius"/>
    </source>
</evidence>
<accession>G8R6D7</accession>
<evidence type="ECO:0000256" key="1">
    <source>
        <dbReference type="ARBA" id="ARBA00000085"/>
    </source>
</evidence>
<gene>
    <name evidence="17" type="ordered locus">Oweho_2386</name>
</gene>
<dbReference type="InterPro" id="IPR003660">
    <property type="entry name" value="HAMP_dom"/>
</dbReference>
<evidence type="ECO:0000256" key="13">
    <source>
        <dbReference type="ARBA" id="ARBA00023136"/>
    </source>
</evidence>
<organism evidence="17 18">
    <name type="scientific">Owenweeksia hongkongensis (strain DSM 17368 / CIP 108786 / JCM 12287 / NRRL B-23963 / UST20020801)</name>
    <dbReference type="NCBI Taxonomy" id="926562"/>
    <lineage>
        <taxon>Bacteria</taxon>
        <taxon>Pseudomonadati</taxon>
        <taxon>Bacteroidota</taxon>
        <taxon>Flavobacteriia</taxon>
        <taxon>Flavobacteriales</taxon>
        <taxon>Owenweeksiaceae</taxon>
        <taxon>Owenweeksia</taxon>
    </lineage>
</organism>
<proteinExistence type="predicted"/>
<keyword evidence="11 14" id="KW-1133">Transmembrane helix</keyword>
<dbReference type="OrthoDB" id="9776727at2"/>
<evidence type="ECO:0000256" key="8">
    <source>
        <dbReference type="ARBA" id="ARBA00022741"/>
    </source>
</evidence>
<dbReference type="EC" id="2.7.13.3" evidence="3"/>
<dbReference type="AlphaFoldDB" id="G8R6D7"/>
<dbReference type="RefSeq" id="WP_014202706.1">
    <property type="nucleotide sequence ID" value="NC_016599.1"/>
</dbReference>
<evidence type="ECO:0000313" key="18">
    <source>
        <dbReference type="Proteomes" id="UP000005631"/>
    </source>
</evidence>
<evidence type="ECO:0000256" key="9">
    <source>
        <dbReference type="ARBA" id="ARBA00022777"/>
    </source>
</evidence>
<keyword evidence="4" id="KW-1003">Cell membrane</keyword>
<evidence type="ECO:0000256" key="5">
    <source>
        <dbReference type="ARBA" id="ARBA00022553"/>
    </source>
</evidence>
<dbReference type="KEGG" id="oho:Oweho_2386"/>
<dbReference type="CDD" id="cd00082">
    <property type="entry name" value="HisKA"/>
    <property type="match status" value="1"/>
</dbReference>
<dbReference type="Gene3D" id="1.10.287.130">
    <property type="match status" value="1"/>
</dbReference>
<dbReference type="SUPFAM" id="SSF47384">
    <property type="entry name" value="Homodimeric domain of signal transducing histidine kinase"/>
    <property type="match status" value="1"/>
</dbReference>
<evidence type="ECO:0000256" key="10">
    <source>
        <dbReference type="ARBA" id="ARBA00022840"/>
    </source>
</evidence>
<dbReference type="Pfam" id="PF02518">
    <property type="entry name" value="HATPase_c"/>
    <property type="match status" value="1"/>
</dbReference>
<dbReference type="Proteomes" id="UP000005631">
    <property type="component" value="Chromosome"/>
</dbReference>
<dbReference type="InterPro" id="IPR050398">
    <property type="entry name" value="HssS/ArlS-like"/>
</dbReference>
<evidence type="ECO:0000313" key="17">
    <source>
        <dbReference type="EMBL" id="AEV33357.1"/>
    </source>
</evidence>
<dbReference type="PROSITE" id="PS50885">
    <property type="entry name" value="HAMP"/>
    <property type="match status" value="1"/>
</dbReference>
<reference evidence="17 18" key="1">
    <citation type="journal article" date="2012" name="Stand. Genomic Sci.">
        <title>Genome sequence of the orange-pigmented seawater bacterium Owenweeksia hongkongensis type strain (UST20020801(T)).</title>
        <authorList>
            <person name="Riedel T."/>
            <person name="Held B."/>
            <person name="Nolan M."/>
            <person name="Lucas S."/>
            <person name="Lapidus A."/>
            <person name="Tice H."/>
            <person name="Del Rio T.G."/>
            <person name="Cheng J.F."/>
            <person name="Han C."/>
            <person name="Tapia R."/>
            <person name="Goodwin L.A."/>
            <person name="Pitluck S."/>
            <person name="Liolios K."/>
            <person name="Mavromatis K."/>
            <person name="Pagani I."/>
            <person name="Ivanova N."/>
            <person name="Mikhailova N."/>
            <person name="Pati A."/>
            <person name="Chen A."/>
            <person name="Palaniappan K."/>
            <person name="Rohde M."/>
            <person name="Tindall B.J."/>
            <person name="Detter J.C."/>
            <person name="Goker M."/>
            <person name="Woyke T."/>
            <person name="Bristow J."/>
            <person name="Eisen J.A."/>
            <person name="Markowitz V."/>
            <person name="Hugenholtz P."/>
            <person name="Klenk H.P."/>
            <person name="Kyrpides N.C."/>
        </authorList>
    </citation>
    <scope>NUCLEOTIDE SEQUENCE</scope>
    <source>
        <strain evidence="18">DSM 17368 / JCM 12287 / NRRL B-23963</strain>
    </source>
</reference>
<evidence type="ECO:0000256" key="7">
    <source>
        <dbReference type="ARBA" id="ARBA00022692"/>
    </source>
</evidence>
<dbReference type="Gene3D" id="3.30.565.10">
    <property type="entry name" value="Histidine kinase-like ATPase, C-terminal domain"/>
    <property type="match status" value="1"/>
</dbReference>
<dbReference type="PATRIC" id="fig|926562.3.peg.2403"/>
<dbReference type="Pfam" id="PF00512">
    <property type="entry name" value="HisKA"/>
    <property type="match status" value="1"/>
</dbReference>
<dbReference type="PROSITE" id="PS50109">
    <property type="entry name" value="HIS_KIN"/>
    <property type="match status" value="1"/>
</dbReference>
<keyword evidence="13 14" id="KW-0472">Membrane</keyword>
<dbReference type="eggNOG" id="COG5000">
    <property type="taxonomic scope" value="Bacteria"/>
</dbReference>
<dbReference type="STRING" id="926562.Oweho_2386"/>
<dbReference type="HOGENOM" id="CLU_043647_0_0_10"/>
<dbReference type="InterPro" id="IPR003661">
    <property type="entry name" value="HisK_dim/P_dom"/>
</dbReference>
<keyword evidence="6" id="KW-0808">Transferase</keyword>
<sequence length="481" mass="55373">MKRFKLTLRARIFMSMILIILISFFLTGMIYFYHFKMENERYHHERLRRKEFAVLESINFLLREETSSVHADSLVGMFDTEICKLSKINTMDINIFSMNGGLLISSNPELFDKNVLNDTLHKSILSSIQSAHEPLLVKSDNYGTKYLSTYDYIRNNEGKAIAIINLPYFETEDVHRQDTENFLIRLSQIYLLLGIVSTFIAYLLSNYITGSLNAVGQKLKNIKINEPNPPLKWKFDDEIGTLVDEYNRMLAALEKSAIKLAKQERESAWQEMAKQVAHEIKNPLTPMRLNVQYLEKTLKCENPEKLHEFTESMISQIDTLSSIAEAFSRFASMPKLNFEKFPAKEIIQRTTALYPGYQIEFICEDQEVEIYGDQDQLVRVMNNLINNAIQAIPEGLEPELHVRMEQKEKEVLISISDNGCGIAEEQGERIFEPRFTTKTNGMGLGLAMVKNIIEGFGGRVWYNSNLGVGSTFYFTLPLSEH</sequence>
<dbReference type="SMART" id="SM00388">
    <property type="entry name" value="HisKA"/>
    <property type="match status" value="1"/>
</dbReference>
<dbReference type="GO" id="GO:0005524">
    <property type="term" value="F:ATP binding"/>
    <property type="evidence" value="ECO:0007669"/>
    <property type="project" value="UniProtKB-KW"/>
</dbReference>
<feature type="domain" description="Histidine kinase" evidence="15">
    <location>
        <begin position="275"/>
        <end position="480"/>
    </location>
</feature>
<protein>
    <recommendedName>
        <fullName evidence="3">histidine kinase</fullName>
        <ecNumber evidence="3">2.7.13.3</ecNumber>
    </recommendedName>
</protein>
<evidence type="ECO:0000256" key="2">
    <source>
        <dbReference type="ARBA" id="ARBA00004651"/>
    </source>
</evidence>
<dbReference type="SUPFAM" id="SSF55874">
    <property type="entry name" value="ATPase domain of HSP90 chaperone/DNA topoisomerase II/histidine kinase"/>
    <property type="match status" value="1"/>
</dbReference>
<keyword evidence="12" id="KW-0902">Two-component regulatory system</keyword>
<evidence type="ECO:0000259" key="15">
    <source>
        <dbReference type="PROSITE" id="PS50109"/>
    </source>
</evidence>
<keyword evidence="18" id="KW-1185">Reference proteome</keyword>
<dbReference type="InterPro" id="IPR036097">
    <property type="entry name" value="HisK_dim/P_sf"/>
</dbReference>
<dbReference type="InterPro" id="IPR036890">
    <property type="entry name" value="HATPase_C_sf"/>
</dbReference>
<comment type="catalytic activity">
    <reaction evidence="1">
        <text>ATP + protein L-histidine = ADP + protein N-phospho-L-histidine.</text>
        <dbReference type="EC" id="2.7.13.3"/>
    </reaction>
</comment>
<evidence type="ECO:0000256" key="11">
    <source>
        <dbReference type="ARBA" id="ARBA00022989"/>
    </source>
</evidence>
<name>G8R6D7_OWEHD</name>
<keyword evidence="10" id="KW-0067">ATP-binding</keyword>
<dbReference type="GO" id="GO:0005886">
    <property type="term" value="C:plasma membrane"/>
    <property type="evidence" value="ECO:0007669"/>
    <property type="project" value="UniProtKB-SubCell"/>
</dbReference>
<dbReference type="PRINTS" id="PR00344">
    <property type="entry name" value="BCTRLSENSOR"/>
</dbReference>
<keyword evidence="9 17" id="KW-0418">Kinase</keyword>
<dbReference type="InterPro" id="IPR003594">
    <property type="entry name" value="HATPase_dom"/>
</dbReference>
<dbReference type="EMBL" id="CP003156">
    <property type="protein sequence ID" value="AEV33357.1"/>
    <property type="molecule type" value="Genomic_DNA"/>
</dbReference>
<evidence type="ECO:0000259" key="16">
    <source>
        <dbReference type="PROSITE" id="PS50885"/>
    </source>
</evidence>